<keyword evidence="5 7" id="KW-0560">Oxidoreductase</keyword>
<dbReference type="PRINTS" id="PR01001">
    <property type="entry name" value="FADG3PDH"/>
</dbReference>
<dbReference type="EMBL" id="CP003243">
    <property type="protein sequence ID" value="AFC99812.1"/>
    <property type="molecule type" value="Genomic_DNA"/>
</dbReference>
<name>H8I6Y2_METCZ</name>
<proteinExistence type="inferred from homology"/>
<keyword evidence="3" id="KW-0285">Flavoprotein</keyword>
<dbReference type="SUPFAM" id="SSF51905">
    <property type="entry name" value="FAD/NAD(P)-binding domain"/>
    <property type="match status" value="1"/>
</dbReference>
<protein>
    <submittedName>
        <fullName evidence="7">Glycerol-3-phosphate dehydrogenase (Quinone) subunit A</fullName>
        <ecNumber evidence="7">1.1.5.3</ecNumber>
    </submittedName>
</protein>
<keyword evidence="8" id="KW-1185">Reference proteome</keyword>
<feature type="domain" description="FAD dependent oxidoreductase" evidence="6">
    <location>
        <begin position="3"/>
        <end position="319"/>
    </location>
</feature>
<dbReference type="eggNOG" id="arCOG00753">
    <property type="taxonomic scope" value="Archaea"/>
</dbReference>
<dbReference type="InterPro" id="IPR000447">
    <property type="entry name" value="G3P_DH_FAD-dep"/>
</dbReference>
<reference evidence="7 8" key="1">
    <citation type="journal article" date="2012" name="J. Bacteriol.">
        <title>Complete genome sequence of a thermophilic methanogen, Methanocella conradii HZ254, isolated from Chinese rice field soil.</title>
        <authorList>
            <person name="Lu Z."/>
            <person name="Lu Y."/>
        </authorList>
    </citation>
    <scope>NUCLEOTIDE SEQUENCE [LARGE SCALE GENOMIC DNA]</scope>
    <source>
        <strain evidence="8">DSM 24694 / JCM 17849 / CGMCC 1.5162 / HZ254</strain>
    </source>
</reference>
<dbReference type="GeneID" id="11971181"/>
<dbReference type="Proteomes" id="UP000005233">
    <property type="component" value="Chromosome"/>
</dbReference>
<dbReference type="Gene3D" id="3.30.9.10">
    <property type="entry name" value="D-Amino Acid Oxidase, subunit A, domain 2"/>
    <property type="match status" value="1"/>
</dbReference>
<dbReference type="RefSeq" id="WP_014405650.1">
    <property type="nucleotide sequence ID" value="NC_017034.1"/>
</dbReference>
<sequence>MSRVIVIGAGITGAGIARDLSLRGVEVTLLERNAPASGATGRCHGLLHSGARYAVSDPRAAIECAKENLILKKIAPYYVEDTGGLFLAINEDEAAYGDRLLDACRRASIPMEELSCEESPNKHAVRCLSTNDAAIDPFLLTLANLYDARRNGAIIRTGAGVELIEDGRVRLDDGNKARADVIINATGHECSSLKKDTRLQVRPDKGTILVTERRVCDVVLNRMRPPSDGDIIVPSHTTSLIGTTSAPSSSTVPAREEYRMLMREAVALLPSLKGTRIIRAFSGVRPLIGSGEGRSLSRDYRLEADNGIITVAGGKLTTYRLIAEKAADMAMRLLGERGECRTREPLPNILRDAPARDILCNCEQAAGRLIEMDFLRPADLWKYNRIGFGACQGMRCAKNAGRERELLEERWKGVKPVLDDVQLRQSYLTWASYMSRLGSSK</sequence>
<organism evidence="7 8">
    <name type="scientific">Methanocella conradii (strain DSM 24694 / JCM 17849 / CGMCC 1.5162 / HZ254)</name>
    <dbReference type="NCBI Taxonomy" id="1041930"/>
    <lineage>
        <taxon>Archaea</taxon>
        <taxon>Methanobacteriati</taxon>
        <taxon>Methanobacteriota</taxon>
        <taxon>Stenosarchaea group</taxon>
        <taxon>Methanomicrobia</taxon>
        <taxon>Methanocellales</taxon>
        <taxon>Methanocellaceae</taxon>
        <taxon>Methanocella</taxon>
    </lineage>
</organism>
<gene>
    <name evidence="7" type="ordered locus">Mtc_1056</name>
</gene>
<dbReference type="InterPro" id="IPR006076">
    <property type="entry name" value="FAD-dep_OxRdtase"/>
</dbReference>
<dbReference type="PANTHER" id="PTHR11985:SF15">
    <property type="entry name" value="GLYCEROL-3-PHOSPHATE DEHYDROGENASE, MITOCHONDRIAL"/>
    <property type="match status" value="1"/>
</dbReference>
<accession>H8I6Y2</accession>
<dbReference type="InterPro" id="IPR036188">
    <property type="entry name" value="FAD/NAD-bd_sf"/>
</dbReference>
<comment type="similarity">
    <text evidence="2">Belongs to the FAD-dependent glycerol-3-phosphate dehydrogenase family.</text>
</comment>
<evidence type="ECO:0000256" key="2">
    <source>
        <dbReference type="ARBA" id="ARBA00007330"/>
    </source>
</evidence>
<dbReference type="KEGG" id="mez:Mtc_1056"/>
<dbReference type="HOGENOM" id="CLU_015740_0_1_2"/>
<dbReference type="GO" id="GO:0004368">
    <property type="term" value="F:glycerol-3-phosphate dehydrogenase (quinone) activity"/>
    <property type="evidence" value="ECO:0007669"/>
    <property type="project" value="UniProtKB-EC"/>
</dbReference>
<dbReference type="PROSITE" id="PS00978">
    <property type="entry name" value="FAD_G3PDH_2"/>
    <property type="match status" value="1"/>
</dbReference>
<dbReference type="Pfam" id="PF01266">
    <property type="entry name" value="DAO"/>
    <property type="match status" value="1"/>
</dbReference>
<evidence type="ECO:0000256" key="3">
    <source>
        <dbReference type="ARBA" id="ARBA00022630"/>
    </source>
</evidence>
<dbReference type="PANTHER" id="PTHR11985">
    <property type="entry name" value="GLYCEROL-3-PHOSPHATE DEHYDROGENASE"/>
    <property type="match status" value="1"/>
</dbReference>
<evidence type="ECO:0000256" key="5">
    <source>
        <dbReference type="ARBA" id="ARBA00023002"/>
    </source>
</evidence>
<evidence type="ECO:0000259" key="6">
    <source>
        <dbReference type="Pfam" id="PF01266"/>
    </source>
</evidence>
<dbReference type="STRING" id="1041930.Mtc_1056"/>
<evidence type="ECO:0000313" key="7">
    <source>
        <dbReference type="EMBL" id="AFC99812.1"/>
    </source>
</evidence>
<keyword evidence="4" id="KW-0274">FAD</keyword>
<dbReference type="EC" id="1.1.5.3" evidence="7"/>
<evidence type="ECO:0000256" key="1">
    <source>
        <dbReference type="ARBA" id="ARBA00001974"/>
    </source>
</evidence>
<dbReference type="AlphaFoldDB" id="H8I6Y2"/>
<dbReference type="GO" id="GO:0006072">
    <property type="term" value="P:glycerol-3-phosphate metabolic process"/>
    <property type="evidence" value="ECO:0007669"/>
    <property type="project" value="InterPro"/>
</dbReference>
<dbReference type="Gene3D" id="3.50.50.60">
    <property type="entry name" value="FAD/NAD(P)-binding domain"/>
    <property type="match status" value="2"/>
</dbReference>
<dbReference type="OrthoDB" id="36306at2157"/>
<comment type="cofactor">
    <cofactor evidence="1">
        <name>FAD</name>
        <dbReference type="ChEBI" id="CHEBI:57692"/>
    </cofactor>
</comment>
<evidence type="ECO:0000256" key="4">
    <source>
        <dbReference type="ARBA" id="ARBA00022827"/>
    </source>
</evidence>
<evidence type="ECO:0000313" key="8">
    <source>
        <dbReference type="Proteomes" id="UP000005233"/>
    </source>
</evidence>